<dbReference type="SUPFAM" id="SSF64182">
    <property type="entry name" value="DHH phosphoesterases"/>
    <property type="match status" value="1"/>
</dbReference>
<evidence type="ECO:0000313" key="4">
    <source>
        <dbReference type="Proteomes" id="UP000265663"/>
    </source>
</evidence>
<dbReference type="EMBL" id="KE747810">
    <property type="protein sequence ID" value="RMZ67055.1"/>
    <property type="molecule type" value="Genomic_DNA"/>
</dbReference>
<feature type="region of interest" description="Disordered" evidence="1">
    <location>
        <begin position="1154"/>
        <end position="1180"/>
    </location>
</feature>
<dbReference type="InterPro" id="IPR038763">
    <property type="entry name" value="DHH_sf"/>
</dbReference>
<dbReference type="PANTHER" id="PTHR13246">
    <property type="entry name" value="ENDO BETA N-ACETYLGLUCOSAMINIDASE"/>
    <property type="match status" value="1"/>
</dbReference>
<dbReference type="InterPro" id="IPR005201">
    <property type="entry name" value="TIM_ENGase"/>
</dbReference>
<feature type="domain" description="Cytosolic endo-beta-N-acetylglucosaminidase TIM barrel" evidence="2">
    <location>
        <begin position="126"/>
        <end position="435"/>
    </location>
</feature>
<dbReference type="PANTHER" id="PTHR13246:SF1">
    <property type="entry name" value="CYTOSOLIC ENDO-BETA-N-ACETYLGLUCOSAMINIDASE"/>
    <property type="match status" value="1"/>
</dbReference>
<dbReference type="OrthoDB" id="284473at2759"/>
<dbReference type="Proteomes" id="UP000265663">
    <property type="component" value="Unassembled WGS sequence"/>
</dbReference>
<dbReference type="GO" id="GO:0005829">
    <property type="term" value="C:cytosol"/>
    <property type="evidence" value="ECO:0007669"/>
    <property type="project" value="UniProtKB-SubCell"/>
</dbReference>
<dbReference type="AlphaFoldDB" id="A0A3M7LXU0"/>
<protein>
    <submittedName>
        <fullName evidence="3">Dhh family</fullName>
    </submittedName>
</protein>
<organism evidence="3 4">
    <name type="scientific">Pyrenophora seminiperda CCB06</name>
    <dbReference type="NCBI Taxonomy" id="1302712"/>
    <lineage>
        <taxon>Eukaryota</taxon>
        <taxon>Fungi</taxon>
        <taxon>Dikarya</taxon>
        <taxon>Ascomycota</taxon>
        <taxon>Pezizomycotina</taxon>
        <taxon>Dothideomycetes</taxon>
        <taxon>Pleosporomycetidae</taxon>
        <taxon>Pleosporales</taxon>
        <taxon>Pleosporineae</taxon>
        <taxon>Pleosporaceae</taxon>
        <taxon>Pyrenophora</taxon>
    </lineage>
</organism>
<proteinExistence type="predicted"/>
<dbReference type="Gene3D" id="3.20.20.80">
    <property type="entry name" value="Glycosidases"/>
    <property type="match status" value="1"/>
</dbReference>
<evidence type="ECO:0000259" key="2">
    <source>
        <dbReference type="Pfam" id="PF03644"/>
    </source>
</evidence>
<dbReference type="Pfam" id="PF03644">
    <property type="entry name" value="Glyco_hydro_85"/>
    <property type="match status" value="1"/>
</dbReference>
<dbReference type="Gene3D" id="3.90.1640.30">
    <property type="match status" value="1"/>
</dbReference>
<dbReference type="InterPro" id="IPR032979">
    <property type="entry name" value="ENGase"/>
</dbReference>
<accession>A0A3M7LXU0</accession>
<sequence>MTAPKQASLESNESQNKSSLTMAYLLGWKDILRPIRDGYRHLFPAPDTGPTPEERRKQRELDRLKGFAYFDTFDQVETWTEADCDPLQRANTPLLQRKECDTKSNVGNARVLLIHDYSGNYHDYESVQAIGVEKDFYSCEYLQFVDAFIYFSHKLACVPPPTWTNTLHRNGVEALGTILIEPQTGGSERLLEYTTKSGILNFPMAKKLAYMATHFGFDGWLMNIEKPFPNGIWRADILEAFLRQLKAELGESKRLIWYDALTISNKIAYQNTLNSSNFQFATACGSILTNYCWKEVNAEQSLQLALEKNLLPQHIFFGIDVWAQNKSSFTHPRVTYPEYGGGGTKTGVAVDELSKFGLSAGIFAPAWSHEHFPGEERAVERALWEGTPIAKHVKCTCGDCASRHQSNKDFAIIKNATEWAAGSEHFFYTDFSRAFRTHTDEEKDIFDGHSRHAQLGSQSVLPRPIMRDIEDQDIEISYRFLPNANSACLVIEATQKHLVENKYQEYSLLLYTLNMSADNFLQFETYTRSTLPETSSVLVSLYLKTSKAVRLLPIPKTARFQWTTNNIQPQDPEERIEEIGVHATGLPRTEVGFITQLLEIAEIRIAPRTPEQPPRFCSINQIRVEHRGEGEARHPRLCWNYDVVEKTKGKVVGGGVPCSEITGPFSYFSVRVDGVELGRVYGMECVLNSRLIARVTGREVQADLRGVSFDGLLSSFTQARQLHASMTMTSPLKRKAEIDVSSPKPKKQKNTLPAYHLTPSRRDESGEAIWPARKEQIDRARQIIREWYGDLFATNAEAQKPTVILPDKDADGLSSGAILKHTLIALGLSPDLISVYFPPKGFNVHDECTKEALTARAPSYIFVLDQGSRRSPPLIDLAHTCLVIDHHFAEEGGFPEGSDYVTAHDCPPVATSALLTYNICLPLHTVLSDKISWLAALGTHGDLGTTIKWEPPFPDMVAMFKQYTKKAINEAVTLVNAPRRSAAYNVEDAWAAVISAESPREIPENKKLHEASSEVRRETDLWTHTAPKFSADGTIAVLIISSAAQIHPLIATRWSSTLKSNKLEIVMCANEGYFPDKVNFSCRVARCARARESGDKVDIIKKLESIVAGDADLRTRLGESFARGHKEASGGIVGKQEWEEFKKLMGVGEATKKAEATAKEKPTQNTLENYFGKSTKAQEA</sequence>
<gene>
    <name evidence="3" type="ORF">GMOD_00000925</name>
</gene>
<evidence type="ECO:0000256" key="1">
    <source>
        <dbReference type="SAM" id="MobiDB-lite"/>
    </source>
</evidence>
<keyword evidence="4" id="KW-1185">Reference proteome</keyword>
<dbReference type="GO" id="GO:0033925">
    <property type="term" value="F:mannosyl-glycoprotein endo-beta-N-acetylglucosaminidase activity"/>
    <property type="evidence" value="ECO:0007669"/>
    <property type="project" value="UniProtKB-EC"/>
</dbReference>
<name>A0A3M7LXU0_9PLEO</name>
<reference evidence="3 4" key="1">
    <citation type="journal article" date="2014" name="PLoS ONE">
        <title>De novo Genome Assembly of the Fungal Plant Pathogen Pyrenophora semeniperda.</title>
        <authorList>
            <person name="Soliai M.M."/>
            <person name="Meyer S.E."/>
            <person name="Udall J.A."/>
            <person name="Elzinga D.E."/>
            <person name="Hermansen R.A."/>
            <person name="Bodily P.M."/>
            <person name="Hart A.A."/>
            <person name="Coleman C.E."/>
        </authorList>
    </citation>
    <scope>NUCLEOTIDE SEQUENCE [LARGE SCALE GENOMIC DNA]</scope>
    <source>
        <strain evidence="3 4">CCB06</strain>
        <tissue evidence="3">Mycelium</tissue>
    </source>
</reference>
<evidence type="ECO:0000313" key="3">
    <source>
        <dbReference type="EMBL" id="RMZ67055.1"/>
    </source>
</evidence>